<dbReference type="Proteomes" id="UP000305675">
    <property type="component" value="Unassembled WGS sequence"/>
</dbReference>
<keyword evidence="1" id="KW-0732">Signal</keyword>
<sequence length="323" mass="35500">MKQRVIKFFSNAILVLLVVIFCLSSLTAYAAPMASDKVEALIEQSLEVMRAHYINPHRVDDVAHHLQSKLERGDYDDIHTLTQFAESVGRDIRLSLNDDHMSLYVKAPNQQASHELTHPQGKLTHNGGFEQVSYLANNTGYLKFNKFSPDNEAKATVDHALGFLSSADAIIIDLRDTVGGSPELVQYFLSHLISSNTELWQLYGQGDELLETHFASAVNPQRISADTPLLLLTSHHTASAAELFAAVLQAQGRALVIGETTAGAGHLVGVRNVTDELVFRLSLIKPVVSATGESWEAKGVEPQLKVPALDALERAQLWLRNFG</sequence>
<dbReference type="PANTHER" id="PTHR11261">
    <property type="entry name" value="INTERPHOTORECEPTOR RETINOID-BINDING PROTEIN"/>
    <property type="match status" value="1"/>
</dbReference>
<comment type="caution">
    <text evidence="3">The sequence shown here is derived from an EMBL/GenBank/DDBJ whole genome shotgun (WGS) entry which is preliminary data.</text>
</comment>
<dbReference type="RefSeq" id="WP_136864577.1">
    <property type="nucleotide sequence ID" value="NZ_SWCJ01000016.1"/>
</dbReference>
<dbReference type="GO" id="GO:0008236">
    <property type="term" value="F:serine-type peptidase activity"/>
    <property type="evidence" value="ECO:0007669"/>
    <property type="project" value="InterPro"/>
</dbReference>
<dbReference type="GO" id="GO:0006508">
    <property type="term" value="P:proteolysis"/>
    <property type="evidence" value="ECO:0007669"/>
    <property type="project" value="InterPro"/>
</dbReference>
<evidence type="ECO:0000313" key="3">
    <source>
        <dbReference type="EMBL" id="TKB51866.1"/>
    </source>
</evidence>
<dbReference type="Gene3D" id="3.30.750.44">
    <property type="match status" value="1"/>
</dbReference>
<dbReference type="Gene3D" id="3.90.226.10">
    <property type="entry name" value="2-enoyl-CoA Hydratase, Chain A, domain 1"/>
    <property type="match status" value="1"/>
</dbReference>
<dbReference type="CDD" id="cd07563">
    <property type="entry name" value="Peptidase_S41_IRBP"/>
    <property type="match status" value="1"/>
</dbReference>
<accession>A0A4U1BP27</accession>
<dbReference type="SMART" id="SM00245">
    <property type="entry name" value="TSPc"/>
    <property type="match status" value="1"/>
</dbReference>
<dbReference type="OrthoDB" id="9758793at2"/>
<evidence type="ECO:0000259" key="2">
    <source>
        <dbReference type="SMART" id="SM00245"/>
    </source>
</evidence>
<dbReference type="Pfam" id="PF11918">
    <property type="entry name" value="Peptidase_S41_N"/>
    <property type="match status" value="1"/>
</dbReference>
<dbReference type="Pfam" id="PF03572">
    <property type="entry name" value="Peptidase_S41"/>
    <property type="match status" value="1"/>
</dbReference>
<protein>
    <recommendedName>
        <fullName evidence="2">Tail specific protease domain-containing protein</fullName>
    </recommendedName>
</protein>
<gene>
    <name evidence="3" type="ORF">FCL42_16745</name>
</gene>
<feature type="chain" id="PRO_5020725658" description="Tail specific protease domain-containing protein" evidence="1">
    <location>
        <begin position="31"/>
        <end position="323"/>
    </location>
</feature>
<dbReference type="InterPro" id="IPR029045">
    <property type="entry name" value="ClpP/crotonase-like_dom_sf"/>
</dbReference>
<dbReference type="EMBL" id="SWCJ01000016">
    <property type="protein sequence ID" value="TKB51866.1"/>
    <property type="molecule type" value="Genomic_DNA"/>
</dbReference>
<name>A0A4U1BP27_9GAMM</name>
<dbReference type="SUPFAM" id="SSF52096">
    <property type="entry name" value="ClpP/crotonase"/>
    <property type="match status" value="1"/>
</dbReference>
<evidence type="ECO:0000313" key="4">
    <source>
        <dbReference type="Proteomes" id="UP000305675"/>
    </source>
</evidence>
<feature type="domain" description="Tail specific protease" evidence="2">
    <location>
        <begin position="109"/>
        <end position="307"/>
    </location>
</feature>
<evidence type="ECO:0000256" key="1">
    <source>
        <dbReference type="SAM" id="SignalP"/>
    </source>
</evidence>
<reference evidence="3 4" key="1">
    <citation type="submission" date="2019-04" db="EMBL/GenBank/DDBJ databases">
        <authorList>
            <person name="Hwang J.C."/>
        </authorList>
    </citation>
    <scope>NUCLEOTIDE SEQUENCE [LARGE SCALE GENOMIC DNA]</scope>
    <source>
        <strain evidence="3 4">IMCC35002</strain>
    </source>
</reference>
<organism evidence="3 4">
    <name type="scientific">Ferrimonas aestuarii</name>
    <dbReference type="NCBI Taxonomy" id="2569539"/>
    <lineage>
        <taxon>Bacteria</taxon>
        <taxon>Pseudomonadati</taxon>
        <taxon>Pseudomonadota</taxon>
        <taxon>Gammaproteobacteria</taxon>
        <taxon>Alteromonadales</taxon>
        <taxon>Ferrimonadaceae</taxon>
        <taxon>Ferrimonas</taxon>
    </lineage>
</organism>
<dbReference type="InterPro" id="IPR005151">
    <property type="entry name" value="Tail-specific_protease"/>
</dbReference>
<dbReference type="PANTHER" id="PTHR11261:SF3">
    <property type="entry name" value="RETINOL-BINDING PROTEIN 3"/>
    <property type="match status" value="1"/>
</dbReference>
<proteinExistence type="predicted"/>
<feature type="signal peptide" evidence="1">
    <location>
        <begin position="1"/>
        <end position="30"/>
    </location>
</feature>
<keyword evidence="4" id="KW-1185">Reference proteome</keyword>
<dbReference type="AlphaFoldDB" id="A0A4U1BP27"/>